<evidence type="ECO:0000313" key="1">
    <source>
        <dbReference type="EMBL" id="CAL1611899.1"/>
    </source>
</evidence>
<keyword evidence="2" id="KW-1185">Reference proteome</keyword>
<gene>
    <name evidence="1" type="ORF">KC01_LOCUS38287</name>
</gene>
<dbReference type="EMBL" id="OZ035829">
    <property type="protein sequence ID" value="CAL1611899.1"/>
    <property type="molecule type" value="Genomic_DNA"/>
</dbReference>
<reference evidence="1 2" key="1">
    <citation type="submission" date="2024-04" db="EMBL/GenBank/DDBJ databases">
        <authorList>
            <person name="Waldvogel A.-M."/>
            <person name="Schoenle A."/>
        </authorList>
    </citation>
    <scope>NUCLEOTIDE SEQUENCE [LARGE SCALE GENOMIC DNA]</scope>
</reference>
<dbReference type="Proteomes" id="UP001497482">
    <property type="component" value="Chromosome 7"/>
</dbReference>
<organism evidence="1 2">
    <name type="scientific">Knipowitschia caucasica</name>
    <name type="common">Caucasian dwarf goby</name>
    <name type="synonym">Pomatoschistus caucasicus</name>
    <dbReference type="NCBI Taxonomy" id="637954"/>
    <lineage>
        <taxon>Eukaryota</taxon>
        <taxon>Metazoa</taxon>
        <taxon>Chordata</taxon>
        <taxon>Craniata</taxon>
        <taxon>Vertebrata</taxon>
        <taxon>Euteleostomi</taxon>
        <taxon>Actinopterygii</taxon>
        <taxon>Neopterygii</taxon>
        <taxon>Teleostei</taxon>
        <taxon>Neoteleostei</taxon>
        <taxon>Acanthomorphata</taxon>
        <taxon>Gobiaria</taxon>
        <taxon>Gobiiformes</taxon>
        <taxon>Gobioidei</taxon>
        <taxon>Gobiidae</taxon>
        <taxon>Gobiinae</taxon>
        <taxon>Knipowitschia</taxon>
    </lineage>
</organism>
<accession>A0AAV2MFF9</accession>
<name>A0AAV2MFF9_KNICA</name>
<proteinExistence type="predicted"/>
<protein>
    <submittedName>
        <fullName evidence="1">Uncharacterized protein</fullName>
    </submittedName>
</protein>
<sequence length="98" mass="10495">MATAPMPTKQAGKGNNRAKEEGFLLILLLCIAPPAPSPSILSTLPLFPVQQDATILEHSAGTKWKRTNDAENPAKWANHGKWTNPNGTSGQHAIMLLA</sequence>
<evidence type="ECO:0000313" key="2">
    <source>
        <dbReference type="Proteomes" id="UP001497482"/>
    </source>
</evidence>
<dbReference type="AlphaFoldDB" id="A0AAV2MFF9"/>